<feature type="coiled-coil region" evidence="2">
    <location>
        <begin position="381"/>
        <end position="408"/>
    </location>
</feature>
<dbReference type="PROSITE" id="PS50195">
    <property type="entry name" value="PX"/>
    <property type="match status" value="1"/>
</dbReference>
<dbReference type="Gene3D" id="1.20.1270.60">
    <property type="entry name" value="Arfaptin homology (AH) domain/BAR domain"/>
    <property type="match status" value="1"/>
</dbReference>
<dbReference type="InterPro" id="IPR001683">
    <property type="entry name" value="PX_dom"/>
</dbReference>
<protein>
    <submittedName>
        <fullName evidence="4">SNX2</fullName>
    </submittedName>
</protein>
<dbReference type="PANTHER" id="PTHR10555:SF170">
    <property type="entry name" value="FI18122P1"/>
    <property type="match status" value="1"/>
</dbReference>
<dbReference type="CDD" id="cd06859">
    <property type="entry name" value="PX_SNX1_2_like"/>
    <property type="match status" value="1"/>
</dbReference>
<organism evidence="4 5">
    <name type="scientific">Cordylochernes scorpioides</name>
    <dbReference type="NCBI Taxonomy" id="51811"/>
    <lineage>
        <taxon>Eukaryota</taxon>
        <taxon>Metazoa</taxon>
        <taxon>Ecdysozoa</taxon>
        <taxon>Arthropoda</taxon>
        <taxon>Chelicerata</taxon>
        <taxon>Arachnida</taxon>
        <taxon>Pseudoscorpiones</taxon>
        <taxon>Cheliferoidea</taxon>
        <taxon>Chernetidae</taxon>
        <taxon>Cordylochernes</taxon>
    </lineage>
</organism>
<dbReference type="InterPro" id="IPR036871">
    <property type="entry name" value="PX_dom_sf"/>
</dbReference>
<dbReference type="InterPro" id="IPR027267">
    <property type="entry name" value="AH/BAR_dom_sf"/>
</dbReference>
<keyword evidence="5" id="KW-1185">Reference proteome</keyword>
<proteinExistence type="inferred from homology"/>
<evidence type="ECO:0000313" key="5">
    <source>
        <dbReference type="Proteomes" id="UP001235939"/>
    </source>
</evidence>
<dbReference type="SUPFAM" id="SSF64268">
    <property type="entry name" value="PX domain"/>
    <property type="match status" value="1"/>
</dbReference>
<feature type="domain" description="PX" evidence="3">
    <location>
        <begin position="74"/>
        <end position="203"/>
    </location>
</feature>
<dbReference type="Pfam" id="PF09325">
    <property type="entry name" value="Vps5"/>
    <property type="match status" value="1"/>
</dbReference>
<dbReference type="Pfam" id="PF00787">
    <property type="entry name" value="PX"/>
    <property type="match status" value="1"/>
</dbReference>
<keyword evidence="2" id="KW-0175">Coiled coil</keyword>
<comment type="similarity">
    <text evidence="1">Belongs to the sorting nexin family.</text>
</comment>
<reference evidence="4 5" key="1">
    <citation type="submission" date="2022-01" db="EMBL/GenBank/DDBJ databases">
        <title>A chromosomal length assembly of Cordylochernes scorpioides.</title>
        <authorList>
            <person name="Zeh D."/>
            <person name="Zeh J."/>
        </authorList>
    </citation>
    <scope>NUCLEOTIDE SEQUENCE [LARGE SCALE GENOMIC DNA]</scope>
    <source>
        <strain evidence="4">IN4F17</strain>
        <tissue evidence="4">Whole Body</tissue>
    </source>
</reference>
<evidence type="ECO:0000256" key="1">
    <source>
        <dbReference type="ARBA" id="ARBA00010883"/>
    </source>
</evidence>
<evidence type="ECO:0000256" key="2">
    <source>
        <dbReference type="SAM" id="Coils"/>
    </source>
</evidence>
<evidence type="ECO:0000259" key="3">
    <source>
        <dbReference type="PROSITE" id="PS50195"/>
    </source>
</evidence>
<dbReference type="SMART" id="SM00312">
    <property type="entry name" value="PX"/>
    <property type="match status" value="1"/>
</dbReference>
<evidence type="ECO:0000313" key="4">
    <source>
        <dbReference type="EMBL" id="UYV77859.1"/>
    </source>
</evidence>
<dbReference type="PANTHER" id="PTHR10555">
    <property type="entry name" value="SORTING NEXIN"/>
    <property type="match status" value="1"/>
</dbReference>
<name>A0ABY6LAI5_9ARAC</name>
<sequence>MGDAMQDILSGGGEEVNLEDDVPSIASQTKLEFKTPEEEFPVENKQQPAELLVNDTSPSSQPRTELKVVEEEQPYISVSVSNPTKVGDGMNAYVTYKVSTRTNMNIFKKKSFSTNRRFSDFLGLHEKLAEKHLHLGRIVPPAPQKDALGTTKVKMSKDESLQQVDFIEKRRAALERFLMRTAAHPVLRTDQDFREFLELEAELPKASNTSVLSGAGFARFFSRVGDTVAKITLRMDESDPVSWPLCTPWWFEDKQQQVENLDMQMRRLYTSVESLVQHRRDLCIGTDSFSKSVAMLGNSEEHSGLSRALAALAEVEERVEQTQSRQATRDAALLAELLKDYLALVGAVKAVFHQRAKVYQTWQHAQSMLSKRRENKARLELAGKHDKVAQAREEVVEWEAKVERGQEEFENISKMIRQEVERFEKDRVIDFKDTLVQYLETLLETQQQVNNYTTFLNYITKLDK</sequence>
<dbReference type="InterPro" id="IPR015404">
    <property type="entry name" value="Vps5_C"/>
</dbReference>
<gene>
    <name evidence="4" type="ORF">LAZ67_15002608</name>
</gene>
<dbReference type="Gene3D" id="3.30.1520.10">
    <property type="entry name" value="Phox-like domain"/>
    <property type="match status" value="1"/>
</dbReference>
<accession>A0ABY6LAI5</accession>
<dbReference type="EMBL" id="CP092877">
    <property type="protein sequence ID" value="UYV77859.1"/>
    <property type="molecule type" value="Genomic_DNA"/>
</dbReference>
<dbReference type="Proteomes" id="UP001235939">
    <property type="component" value="Chromosome 15"/>
</dbReference>
<dbReference type="CDD" id="cd07623">
    <property type="entry name" value="BAR_SNX1_2"/>
    <property type="match status" value="1"/>
</dbReference>